<evidence type="ECO:0000259" key="2">
    <source>
        <dbReference type="PROSITE" id="PS51462"/>
    </source>
</evidence>
<keyword evidence="4" id="KW-1185">Reference proteome</keyword>
<dbReference type="InterPro" id="IPR015797">
    <property type="entry name" value="NUDIX_hydrolase-like_dom_sf"/>
</dbReference>
<dbReference type="OrthoDB" id="9787880at2"/>
<dbReference type="PANTHER" id="PTHR43736:SF1">
    <property type="entry name" value="DIHYDRONEOPTERIN TRIPHOSPHATE DIPHOSPHATASE"/>
    <property type="match status" value="1"/>
</dbReference>
<dbReference type="EMBL" id="CP013213">
    <property type="protein sequence ID" value="AMC94474.1"/>
    <property type="molecule type" value="Genomic_DNA"/>
</dbReference>
<dbReference type="SUPFAM" id="SSF55811">
    <property type="entry name" value="Nudix"/>
    <property type="match status" value="1"/>
</dbReference>
<dbReference type="Pfam" id="PF00293">
    <property type="entry name" value="NUDIX"/>
    <property type="match status" value="1"/>
</dbReference>
<organism evidence="3 4">
    <name type="scientific">Erysipelothrix larvae</name>
    <dbReference type="NCBI Taxonomy" id="1514105"/>
    <lineage>
        <taxon>Bacteria</taxon>
        <taxon>Bacillati</taxon>
        <taxon>Bacillota</taxon>
        <taxon>Erysipelotrichia</taxon>
        <taxon>Erysipelotrichales</taxon>
        <taxon>Erysipelotrichaceae</taxon>
        <taxon>Erysipelothrix</taxon>
    </lineage>
</organism>
<keyword evidence="3" id="KW-0378">Hydrolase</keyword>
<evidence type="ECO:0000313" key="3">
    <source>
        <dbReference type="EMBL" id="AMC94474.1"/>
    </source>
</evidence>
<proteinExistence type="inferred from homology"/>
<dbReference type="RefSeq" id="WP_067634248.1">
    <property type="nucleotide sequence ID" value="NZ_CP013213.1"/>
</dbReference>
<sequence length="189" mass="21941">MNIRNQIDHVKPYNDQETKDKEMILNYLDRYEDLLVRDNETAHFTSSGFVLNEAHDKVLMVYHNIYNSWSWTGGHVDGNPNFLEVAIQEVKEETGVQRVRPIVSEIFTLDILPVIGHVKRGEYVSSHLHINVTYLLEVSEREVLSINESENSNVGWMPLDTFLEEVNEAHMKPVYLKIIHKAKALKLIK</sequence>
<dbReference type="InterPro" id="IPR000086">
    <property type="entry name" value="NUDIX_hydrolase_dom"/>
</dbReference>
<evidence type="ECO:0000313" key="4">
    <source>
        <dbReference type="Proteomes" id="UP000063781"/>
    </source>
</evidence>
<dbReference type="Proteomes" id="UP000063781">
    <property type="component" value="Chromosome"/>
</dbReference>
<gene>
    <name evidence="3" type="ORF">AOC36_10960</name>
</gene>
<dbReference type="GO" id="GO:0016787">
    <property type="term" value="F:hydrolase activity"/>
    <property type="evidence" value="ECO:0007669"/>
    <property type="project" value="UniProtKB-KW"/>
</dbReference>
<accession>A0A0X8H1Z7</accession>
<dbReference type="PANTHER" id="PTHR43736">
    <property type="entry name" value="ADP-RIBOSE PYROPHOSPHATASE"/>
    <property type="match status" value="1"/>
</dbReference>
<feature type="domain" description="Nudix hydrolase" evidence="2">
    <location>
        <begin position="41"/>
        <end position="180"/>
    </location>
</feature>
<dbReference type="KEGG" id="erl:AOC36_10960"/>
<reference evidence="3 4" key="1">
    <citation type="submission" date="2015-10" db="EMBL/GenBank/DDBJ databases">
        <title>Erysipelothrix larvae sp. LV19 isolated from the larval gut of the rhinoceros beetle, Trypoxylus dichotomus.</title>
        <authorList>
            <person name="Lim S."/>
            <person name="Kim B.-C."/>
        </authorList>
    </citation>
    <scope>NUCLEOTIDE SEQUENCE [LARGE SCALE GENOMIC DNA]</scope>
    <source>
        <strain evidence="3 4">LV19</strain>
    </source>
</reference>
<dbReference type="PROSITE" id="PS51462">
    <property type="entry name" value="NUDIX"/>
    <property type="match status" value="1"/>
</dbReference>
<comment type="similarity">
    <text evidence="1">Belongs to the Nudix hydrolase family.</text>
</comment>
<dbReference type="CDD" id="cd03674">
    <property type="entry name" value="NUDIX_Hydrolase"/>
    <property type="match status" value="1"/>
</dbReference>
<dbReference type="AlphaFoldDB" id="A0A0X8H1Z7"/>
<evidence type="ECO:0000256" key="1">
    <source>
        <dbReference type="ARBA" id="ARBA00005582"/>
    </source>
</evidence>
<dbReference type="Gene3D" id="3.90.79.10">
    <property type="entry name" value="Nucleoside Triphosphate Pyrophosphohydrolase"/>
    <property type="match status" value="1"/>
</dbReference>
<dbReference type="STRING" id="1514105.AOC36_10960"/>
<protein>
    <submittedName>
        <fullName evidence="3">NUDIX hydrolase</fullName>
    </submittedName>
</protein>
<name>A0A0X8H1Z7_9FIRM</name>